<dbReference type="PANTHER" id="PTHR19134:SF561">
    <property type="entry name" value="PROTEIN TYROSINE PHOSPHATASE 36E, ISOFORM A"/>
    <property type="match status" value="1"/>
</dbReference>
<dbReference type="InParanoid" id="A0A1Y2GNL9"/>
<dbReference type="InterPro" id="IPR000387">
    <property type="entry name" value="Tyr_Pase_dom"/>
</dbReference>
<dbReference type="InterPro" id="IPR029021">
    <property type="entry name" value="Prot-tyrosine_phosphatase-like"/>
</dbReference>
<feature type="compositionally biased region" description="Polar residues" evidence="3">
    <location>
        <begin position="1"/>
        <end position="12"/>
    </location>
</feature>
<dbReference type="SMART" id="SM00404">
    <property type="entry name" value="PTPc_motif"/>
    <property type="match status" value="1"/>
</dbReference>
<dbReference type="SUPFAM" id="SSF52799">
    <property type="entry name" value="(Phosphotyrosine protein) phosphatases II"/>
    <property type="match status" value="1"/>
</dbReference>
<dbReference type="InterPro" id="IPR003595">
    <property type="entry name" value="Tyr_Pase_cat"/>
</dbReference>
<feature type="domain" description="Tyrosine-protein phosphatase" evidence="4">
    <location>
        <begin position="383"/>
        <end position="672"/>
    </location>
</feature>
<dbReference type="Gene3D" id="3.90.190.10">
    <property type="entry name" value="Protein tyrosine phosphatase superfamily"/>
    <property type="match status" value="1"/>
</dbReference>
<feature type="region of interest" description="Disordered" evidence="3">
    <location>
        <begin position="699"/>
        <end position="726"/>
    </location>
</feature>
<reference evidence="7 8" key="1">
    <citation type="submission" date="2016-07" db="EMBL/GenBank/DDBJ databases">
        <title>Pervasive Adenine N6-methylation of Active Genes in Fungi.</title>
        <authorList>
            <consortium name="DOE Joint Genome Institute"/>
            <person name="Mondo S.J."/>
            <person name="Dannebaum R.O."/>
            <person name="Kuo R.C."/>
            <person name="Labutti K."/>
            <person name="Haridas S."/>
            <person name="Kuo A."/>
            <person name="Salamov A."/>
            <person name="Ahrendt S.R."/>
            <person name="Lipzen A."/>
            <person name="Sullivan W."/>
            <person name="Andreopoulos W.B."/>
            <person name="Clum A."/>
            <person name="Lindquist E."/>
            <person name="Daum C."/>
            <person name="Ramamoorthy G.K."/>
            <person name="Gryganskyi A."/>
            <person name="Culley D."/>
            <person name="Magnuson J.K."/>
            <person name="James T.Y."/>
            <person name="O'Malley M.A."/>
            <person name="Stajich J.E."/>
            <person name="Spatafora J.W."/>
            <person name="Visel A."/>
            <person name="Grigoriev I.V."/>
        </authorList>
    </citation>
    <scope>NUCLEOTIDE SEQUENCE [LARGE SCALE GENOMIC DNA]</scope>
    <source>
        <strain evidence="7 8">NRRL 3116</strain>
    </source>
</reference>
<dbReference type="Proteomes" id="UP000193648">
    <property type="component" value="Unassembled WGS sequence"/>
</dbReference>
<feature type="region of interest" description="Disordered" evidence="3">
    <location>
        <begin position="1"/>
        <end position="38"/>
    </location>
</feature>
<dbReference type="Gene3D" id="3.40.250.10">
    <property type="entry name" value="Rhodanese-like domain"/>
    <property type="match status" value="1"/>
</dbReference>
<comment type="similarity">
    <text evidence="1">Belongs to the protein-tyrosine phosphatase family. Non-receptor class subfamily.</text>
</comment>
<feature type="region of interest" description="Disordered" evidence="3">
    <location>
        <begin position="54"/>
        <end position="73"/>
    </location>
</feature>
<feature type="domain" description="Tyrosine specific protein phosphatases" evidence="5">
    <location>
        <begin position="546"/>
        <end position="663"/>
    </location>
</feature>
<dbReference type="EC" id="3.1.3.48" evidence="2"/>
<dbReference type="SMART" id="SM00194">
    <property type="entry name" value="PTPc"/>
    <property type="match status" value="1"/>
</dbReference>
<dbReference type="FunCoup" id="A0A1Y2GNL9">
    <property type="interactions" value="26"/>
</dbReference>
<dbReference type="GeneID" id="33570616"/>
<dbReference type="InterPro" id="IPR000242">
    <property type="entry name" value="PTP_cat"/>
</dbReference>
<dbReference type="RefSeq" id="XP_021881645.1">
    <property type="nucleotide sequence ID" value="XM_022028773.1"/>
</dbReference>
<evidence type="ECO:0000256" key="2">
    <source>
        <dbReference type="ARBA" id="ARBA00013064"/>
    </source>
</evidence>
<dbReference type="PRINTS" id="PR00700">
    <property type="entry name" value="PRTYPHPHTASE"/>
</dbReference>
<dbReference type="PROSITE" id="PS50055">
    <property type="entry name" value="TYR_PHOSPHATASE_PTP"/>
    <property type="match status" value="1"/>
</dbReference>
<dbReference type="EMBL" id="MCFF01000017">
    <property type="protein sequence ID" value="ORZ16710.1"/>
    <property type="molecule type" value="Genomic_DNA"/>
</dbReference>
<comment type="caution">
    <text evidence="7">The sequence shown here is derived from an EMBL/GenBank/DDBJ whole genome shotgun (WGS) entry which is preliminary data.</text>
</comment>
<dbReference type="InterPro" id="IPR016130">
    <property type="entry name" value="Tyr_Pase_AS"/>
</dbReference>
<dbReference type="SUPFAM" id="SSF52821">
    <property type="entry name" value="Rhodanese/Cell cycle control phosphatase"/>
    <property type="match status" value="1"/>
</dbReference>
<dbReference type="PROSITE" id="PS50206">
    <property type="entry name" value="RHODANESE_3"/>
    <property type="match status" value="1"/>
</dbReference>
<evidence type="ECO:0000256" key="3">
    <source>
        <dbReference type="SAM" id="MobiDB-lite"/>
    </source>
</evidence>
<dbReference type="OrthoDB" id="6058203at2759"/>
<dbReference type="PROSITE" id="PS00383">
    <property type="entry name" value="TYR_PHOSPHATASE_1"/>
    <property type="match status" value="1"/>
</dbReference>
<dbReference type="STRING" id="64571.A0A1Y2GNL9"/>
<gene>
    <name evidence="7" type="ORF">BCR41DRAFT_395989</name>
</gene>
<sequence length="726" mass="81045">MPPVTQINNITSGPLWEPYPKGSTMERRGSWHKSTQSQNIQFNSSPLSSLRLPLASTSSLPSTPSASTKPPTLEDLEIEEMSTDRVSELVKRSINSRNGDRNIVLLLDMRPLTCYATSTIKSAINVSVPNVLLKRPMYSLKMVMEQLRTEREVEAFSNWRKFSNIVVFDATGTLPVKGSPIFCIIQKFRQEGCSAKMAFIHGGYNAFAHSHASLCYGANQQGMLDVSNKGQEQEGSNPNSVSETKKSSTNVRSRLHLGSLPEIMAKPNTGETSVCQTPMMENPNINPLFESVRLAMGLNTSITEEVAVRLPLGFTADSLQGQLPSWLDEAIHPDKGKSRLAKCFQKIEGSEKKRLALLMAPQEMTSNKETKLSISAGLEKGLKNRYNHIWPFDQTRVKIKECQDEEDDYINASFLNSPFGNKSYIATQAPLPSTFQDFWKIVWEQGSQVVVMLTREFEMGRIKCHQYWPSSEHPIMDLGLLEVKFINERRLDGFNDTILVRQMCLRHRNRDHTQEEKARSSTRIITQIQYTGWPDFGVPETPMDVLRVIYLANSYNNDVQALAGPMVIHCSAGCGRTGAFCTIDSVLSGFKQQSSEVLGIARTSSDLSHPRGIHNNAYALNTIGRAPTQSEWLGGSTIDAVYATVNRFREQRLSMVQCLRQYVFCYEAIVWQLVIERDGCGETLVSPSKGAIVSQAPCSSSLRSMSSGPAKFSKEDTYSPTTSYFS</sequence>
<evidence type="ECO:0000256" key="1">
    <source>
        <dbReference type="ARBA" id="ARBA00009649"/>
    </source>
</evidence>
<protein>
    <recommendedName>
        <fullName evidence="2">protein-tyrosine-phosphatase</fullName>
        <ecNumber evidence="2">3.1.3.48</ecNumber>
    </recommendedName>
</protein>
<dbReference type="AlphaFoldDB" id="A0A1Y2GNL9"/>
<organism evidence="7 8">
    <name type="scientific">Lobosporangium transversale</name>
    <dbReference type="NCBI Taxonomy" id="64571"/>
    <lineage>
        <taxon>Eukaryota</taxon>
        <taxon>Fungi</taxon>
        <taxon>Fungi incertae sedis</taxon>
        <taxon>Mucoromycota</taxon>
        <taxon>Mortierellomycotina</taxon>
        <taxon>Mortierellomycetes</taxon>
        <taxon>Mortierellales</taxon>
        <taxon>Mortierellaceae</taxon>
        <taxon>Lobosporangium</taxon>
    </lineage>
</organism>
<name>A0A1Y2GNL9_9FUNG</name>
<dbReference type="GO" id="GO:0004725">
    <property type="term" value="F:protein tyrosine phosphatase activity"/>
    <property type="evidence" value="ECO:0007669"/>
    <property type="project" value="UniProtKB-EC"/>
</dbReference>
<dbReference type="InterPro" id="IPR050348">
    <property type="entry name" value="Protein-Tyr_Phosphatase"/>
</dbReference>
<keyword evidence="8" id="KW-1185">Reference proteome</keyword>
<evidence type="ECO:0000259" key="6">
    <source>
        <dbReference type="PROSITE" id="PS50206"/>
    </source>
</evidence>
<dbReference type="Pfam" id="PF00102">
    <property type="entry name" value="Y_phosphatase"/>
    <property type="match status" value="2"/>
</dbReference>
<dbReference type="CDD" id="cd18533">
    <property type="entry name" value="PTP_fungal"/>
    <property type="match status" value="1"/>
</dbReference>
<feature type="region of interest" description="Disordered" evidence="3">
    <location>
        <begin position="227"/>
        <end position="252"/>
    </location>
</feature>
<proteinExistence type="inferred from homology"/>
<evidence type="ECO:0000259" key="4">
    <source>
        <dbReference type="PROSITE" id="PS50055"/>
    </source>
</evidence>
<evidence type="ECO:0000313" key="7">
    <source>
        <dbReference type="EMBL" id="ORZ16710.1"/>
    </source>
</evidence>
<dbReference type="PROSITE" id="PS50056">
    <property type="entry name" value="TYR_PHOSPHATASE_2"/>
    <property type="match status" value="1"/>
</dbReference>
<dbReference type="InterPro" id="IPR036873">
    <property type="entry name" value="Rhodanese-like_dom_sf"/>
</dbReference>
<accession>A0A1Y2GNL9</accession>
<feature type="domain" description="Rhodanese" evidence="6">
    <location>
        <begin position="104"/>
        <end position="216"/>
    </location>
</feature>
<evidence type="ECO:0000259" key="5">
    <source>
        <dbReference type="PROSITE" id="PS50056"/>
    </source>
</evidence>
<evidence type="ECO:0000313" key="8">
    <source>
        <dbReference type="Proteomes" id="UP000193648"/>
    </source>
</evidence>
<dbReference type="InterPro" id="IPR001763">
    <property type="entry name" value="Rhodanese-like_dom"/>
</dbReference>
<dbReference type="PANTHER" id="PTHR19134">
    <property type="entry name" value="RECEPTOR-TYPE TYROSINE-PROTEIN PHOSPHATASE"/>
    <property type="match status" value="1"/>
</dbReference>